<proteinExistence type="predicted"/>
<dbReference type="Gene3D" id="3.40.1810.10">
    <property type="entry name" value="Transcription factor, MADS-box"/>
    <property type="match status" value="1"/>
</dbReference>
<comment type="caution">
    <text evidence="8">The sequence shown here is derived from an EMBL/GenBank/DDBJ whole genome shotgun (WGS) entry which is preliminary data.</text>
</comment>
<dbReference type="Proteomes" id="UP001318860">
    <property type="component" value="Unassembled WGS sequence"/>
</dbReference>
<gene>
    <name evidence="8" type="ORF">DH2020_025099</name>
</gene>
<sequence length="297" mass="33708">MGRKKLAMRRIENASARQVTYTKRKDGIVKKANELSVLCDTDVALIMFSPTGRLTSFASNGSRVEDIFLRFVDRPDELRGGPINNEEAQAVKVRGRNAGKDSNVTTCLLIKEKKIRKWEIQGVLWIDLDHWITSYDLEPRSGWNSCNLMVPVLPLAKDLEEKLDKLNRRQRESQEKMRYYEPNVEKINSVLEAGVYQQFLTSAIQRIQLSKAKLLGNQLVPERTENIEGTIAQMEDATSVTDYSVDGNQNGINSMRDEDQSGTSLSMGPHLSLSFIEAQKQWNKMGSEMSPPSFDNY</sequence>
<organism evidence="8 9">
    <name type="scientific">Rehmannia glutinosa</name>
    <name type="common">Chinese foxglove</name>
    <dbReference type="NCBI Taxonomy" id="99300"/>
    <lineage>
        <taxon>Eukaryota</taxon>
        <taxon>Viridiplantae</taxon>
        <taxon>Streptophyta</taxon>
        <taxon>Embryophyta</taxon>
        <taxon>Tracheophyta</taxon>
        <taxon>Spermatophyta</taxon>
        <taxon>Magnoliopsida</taxon>
        <taxon>eudicotyledons</taxon>
        <taxon>Gunneridae</taxon>
        <taxon>Pentapetalae</taxon>
        <taxon>asterids</taxon>
        <taxon>lamiids</taxon>
        <taxon>Lamiales</taxon>
        <taxon>Orobanchaceae</taxon>
        <taxon>Rehmannieae</taxon>
        <taxon>Rehmannia</taxon>
    </lineage>
</organism>
<dbReference type="PROSITE" id="PS50066">
    <property type="entry name" value="MADS_BOX_2"/>
    <property type="match status" value="1"/>
</dbReference>
<keyword evidence="4" id="KW-0804">Transcription</keyword>
<dbReference type="PANTHER" id="PTHR48019">
    <property type="entry name" value="SERUM RESPONSE FACTOR HOMOLOG"/>
    <property type="match status" value="1"/>
</dbReference>
<dbReference type="InterPro" id="IPR050142">
    <property type="entry name" value="MADS-box/MEF2_TF"/>
</dbReference>
<dbReference type="PROSITE" id="PS00350">
    <property type="entry name" value="MADS_BOX_1"/>
    <property type="match status" value="1"/>
</dbReference>
<accession>A0ABR0W2E8</accession>
<feature type="domain" description="MADS-box" evidence="7">
    <location>
        <begin position="1"/>
        <end position="61"/>
    </location>
</feature>
<evidence type="ECO:0000313" key="9">
    <source>
        <dbReference type="Proteomes" id="UP001318860"/>
    </source>
</evidence>
<name>A0ABR0W2E8_REHGL</name>
<dbReference type="PRINTS" id="PR00404">
    <property type="entry name" value="MADSDOMAIN"/>
</dbReference>
<keyword evidence="9" id="KW-1185">Reference proteome</keyword>
<evidence type="ECO:0000256" key="1">
    <source>
        <dbReference type="ARBA" id="ARBA00004123"/>
    </source>
</evidence>
<dbReference type="Pfam" id="PF00319">
    <property type="entry name" value="SRF-TF"/>
    <property type="match status" value="1"/>
</dbReference>
<comment type="subcellular location">
    <subcellularLocation>
        <location evidence="1">Nucleus</location>
    </subcellularLocation>
</comment>
<dbReference type="EMBL" id="JABTTQ020000172">
    <property type="protein sequence ID" value="KAK6141159.1"/>
    <property type="molecule type" value="Genomic_DNA"/>
</dbReference>
<feature type="region of interest" description="Disordered" evidence="6">
    <location>
        <begin position="242"/>
        <end position="268"/>
    </location>
</feature>
<keyword evidence="5" id="KW-0539">Nucleus</keyword>
<evidence type="ECO:0000256" key="3">
    <source>
        <dbReference type="ARBA" id="ARBA00023125"/>
    </source>
</evidence>
<dbReference type="InterPro" id="IPR036879">
    <property type="entry name" value="TF_MADSbox_sf"/>
</dbReference>
<reference evidence="8 9" key="1">
    <citation type="journal article" date="2021" name="Comput. Struct. Biotechnol. J.">
        <title>De novo genome assembly of the potent medicinal plant Rehmannia glutinosa using nanopore technology.</title>
        <authorList>
            <person name="Ma L."/>
            <person name="Dong C."/>
            <person name="Song C."/>
            <person name="Wang X."/>
            <person name="Zheng X."/>
            <person name="Niu Y."/>
            <person name="Chen S."/>
            <person name="Feng W."/>
        </authorList>
    </citation>
    <scope>NUCLEOTIDE SEQUENCE [LARGE SCALE GENOMIC DNA]</scope>
    <source>
        <strain evidence="8">DH-2019</strain>
    </source>
</reference>
<evidence type="ECO:0000259" key="7">
    <source>
        <dbReference type="PROSITE" id="PS50066"/>
    </source>
</evidence>
<evidence type="ECO:0000313" key="8">
    <source>
        <dbReference type="EMBL" id="KAK6141159.1"/>
    </source>
</evidence>
<evidence type="ECO:0000256" key="2">
    <source>
        <dbReference type="ARBA" id="ARBA00023015"/>
    </source>
</evidence>
<evidence type="ECO:0000256" key="6">
    <source>
        <dbReference type="SAM" id="MobiDB-lite"/>
    </source>
</evidence>
<evidence type="ECO:0000256" key="4">
    <source>
        <dbReference type="ARBA" id="ARBA00023163"/>
    </source>
</evidence>
<protein>
    <recommendedName>
        <fullName evidence="7">MADS-box domain-containing protein</fullName>
    </recommendedName>
</protein>
<keyword evidence="2" id="KW-0805">Transcription regulation</keyword>
<feature type="compositionally biased region" description="Polar residues" evidence="6">
    <location>
        <begin position="242"/>
        <end position="253"/>
    </location>
</feature>
<evidence type="ECO:0000256" key="5">
    <source>
        <dbReference type="ARBA" id="ARBA00023242"/>
    </source>
</evidence>
<keyword evidence="3" id="KW-0238">DNA-binding</keyword>
<dbReference type="SUPFAM" id="SSF55455">
    <property type="entry name" value="SRF-like"/>
    <property type="match status" value="1"/>
</dbReference>
<dbReference type="SMART" id="SM00432">
    <property type="entry name" value="MADS"/>
    <property type="match status" value="1"/>
</dbReference>
<dbReference type="InterPro" id="IPR002100">
    <property type="entry name" value="TF_MADSbox"/>
</dbReference>